<evidence type="ECO:0000313" key="2">
    <source>
        <dbReference type="Proteomes" id="UP000606974"/>
    </source>
</evidence>
<comment type="caution">
    <text evidence="1">The sequence shown here is derived from an EMBL/GenBank/DDBJ whole genome shotgun (WGS) entry which is preliminary data.</text>
</comment>
<proteinExistence type="predicted"/>
<dbReference type="AlphaFoldDB" id="A0A8H7E677"/>
<evidence type="ECO:0000313" key="1">
    <source>
        <dbReference type="EMBL" id="KAF7508301.1"/>
    </source>
</evidence>
<dbReference type="EMBL" id="JAACFV010000056">
    <property type="protein sequence ID" value="KAF7508301.1"/>
    <property type="molecule type" value="Genomic_DNA"/>
</dbReference>
<dbReference type="InterPro" id="IPR020835">
    <property type="entry name" value="Catalase_sf"/>
</dbReference>
<dbReference type="GO" id="GO:0020037">
    <property type="term" value="F:heme binding"/>
    <property type="evidence" value="ECO:0007669"/>
    <property type="project" value="InterPro"/>
</dbReference>
<dbReference type="OrthoDB" id="3358373at2759"/>
<sequence>MGRAVRMYELKVSSKGRLRLRKDLSSHLKQSMFADEREWPVLCRYSSEPGDPGSDVEFSSSAC</sequence>
<organism evidence="1 2">
    <name type="scientific">Endocarpon pusillum</name>
    <dbReference type="NCBI Taxonomy" id="364733"/>
    <lineage>
        <taxon>Eukaryota</taxon>
        <taxon>Fungi</taxon>
        <taxon>Dikarya</taxon>
        <taxon>Ascomycota</taxon>
        <taxon>Pezizomycotina</taxon>
        <taxon>Eurotiomycetes</taxon>
        <taxon>Chaetothyriomycetidae</taxon>
        <taxon>Verrucariales</taxon>
        <taxon>Verrucariaceae</taxon>
        <taxon>Endocarpon</taxon>
    </lineage>
</organism>
<keyword evidence="2" id="KW-1185">Reference proteome</keyword>
<accession>A0A8H7E677</accession>
<dbReference type="SUPFAM" id="SSF56634">
    <property type="entry name" value="Heme-dependent catalase-like"/>
    <property type="match status" value="1"/>
</dbReference>
<protein>
    <submittedName>
        <fullName evidence="1">Uncharacterized protein</fullName>
    </submittedName>
</protein>
<gene>
    <name evidence="1" type="ORF">GJ744_009446</name>
</gene>
<name>A0A8H7E677_9EURO</name>
<dbReference type="Proteomes" id="UP000606974">
    <property type="component" value="Unassembled WGS sequence"/>
</dbReference>
<reference evidence="1" key="1">
    <citation type="submission" date="2020-02" db="EMBL/GenBank/DDBJ databases">
        <authorList>
            <person name="Palmer J.M."/>
        </authorList>
    </citation>
    <scope>NUCLEOTIDE SEQUENCE</scope>
    <source>
        <strain evidence="1">EPUS1.4</strain>
        <tissue evidence="1">Thallus</tissue>
    </source>
</reference>